<evidence type="ECO:0000256" key="4">
    <source>
        <dbReference type="ARBA" id="ARBA00022692"/>
    </source>
</evidence>
<dbReference type="EMBL" id="AP024714">
    <property type="protein sequence ID" value="BCX81697.1"/>
    <property type="molecule type" value="Genomic_DNA"/>
</dbReference>
<keyword evidence="10" id="KW-1185">Reference proteome</keyword>
<comment type="subcellular location">
    <subcellularLocation>
        <location evidence="1">Membrane</location>
        <topology evidence="1">Multi-pass membrane protein</topology>
    </subcellularLocation>
</comment>
<evidence type="ECO:0000313" key="10">
    <source>
        <dbReference type="Proteomes" id="UP001321825"/>
    </source>
</evidence>
<dbReference type="SUPFAM" id="SSF144091">
    <property type="entry name" value="Rhomboid-like"/>
    <property type="match status" value="1"/>
</dbReference>
<evidence type="ECO:0000256" key="7">
    <source>
        <dbReference type="SAM" id="Phobius"/>
    </source>
</evidence>
<dbReference type="AlphaFoldDB" id="A0AAU9CUX5"/>
<organism evidence="9 10">
    <name type="scientific">Methylomarinovum caldicuralii</name>
    <dbReference type="NCBI Taxonomy" id="438856"/>
    <lineage>
        <taxon>Bacteria</taxon>
        <taxon>Pseudomonadati</taxon>
        <taxon>Pseudomonadota</taxon>
        <taxon>Gammaproteobacteria</taxon>
        <taxon>Methylococcales</taxon>
        <taxon>Methylothermaceae</taxon>
        <taxon>Methylomarinovum</taxon>
    </lineage>
</organism>
<dbReference type="PANTHER" id="PTHR43066:SF26">
    <property type="entry name" value="RHOMBOID PROTEASE GLPG"/>
    <property type="match status" value="1"/>
</dbReference>
<evidence type="ECO:0000256" key="3">
    <source>
        <dbReference type="ARBA" id="ARBA00022519"/>
    </source>
</evidence>
<dbReference type="PANTHER" id="PTHR43066">
    <property type="entry name" value="RHOMBOID-RELATED PROTEIN"/>
    <property type="match status" value="1"/>
</dbReference>
<keyword evidence="4 7" id="KW-0812">Transmembrane</keyword>
<dbReference type="RefSeq" id="WP_317706609.1">
    <property type="nucleotide sequence ID" value="NZ_AP024714.1"/>
</dbReference>
<dbReference type="InterPro" id="IPR035952">
    <property type="entry name" value="Rhomboid-like_sf"/>
</dbReference>
<dbReference type="GO" id="GO:0004252">
    <property type="term" value="F:serine-type endopeptidase activity"/>
    <property type="evidence" value="ECO:0007669"/>
    <property type="project" value="InterPro"/>
</dbReference>
<sequence length="251" mass="27409">MFPLRDENPTLRTPIATWAIIALNVLVWAGLEGFGQPLMVLQALCDWAMIPAELFGHLKPGDSVPLGPEVECMLENRSPWLSVFMSMFMHGSWFHLISNMWFLWVFGDNVEDAMGSGRFLLFYLLCGLAAAAAQALADPSSPVPMVGASGAIGGVMGAYARLYPNARVENLVPMGFYLAVVSVPAYFMLGYWFLIQIIAGLATDTAAGGVAFWAHAGGFLAGLLLAGPLHRPDYLAEHIAQTPRQRSDYRW</sequence>
<keyword evidence="5 7" id="KW-1133">Transmembrane helix</keyword>
<dbReference type="Gene3D" id="1.20.1540.10">
    <property type="entry name" value="Rhomboid-like"/>
    <property type="match status" value="1"/>
</dbReference>
<dbReference type="InterPro" id="IPR022764">
    <property type="entry name" value="Peptidase_S54_rhomboid_dom"/>
</dbReference>
<gene>
    <name evidence="9" type="ORF">MIT9_P1275</name>
</gene>
<accession>A0AAU9CUX5</accession>
<name>A0AAU9CUX5_9GAMM</name>
<dbReference type="GO" id="GO:0016020">
    <property type="term" value="C:membrane"/>
    <property type="evidence" value="ECO:0007669"/>
    <property type="project" value="UniProtKB-SubCell"/>
</dbReference>
<protein>
    <recommendedName>
        <fullName evidence="8">Peptidase S54 rhomboid domain-containing protein</fullName>
    </recommendedName>
</protein>
<dbReference type="Proteomes" id="UP001321825">
    <property type="component" value="Chromosome"/>
</dbReference>
<feature type="domain" description="Peptidase S54 rhomboid" evidence="8">
    <location>
        <begin position="80"/>
        <end position="230"/>
    </location>
</feature>
<evidence type="ECO:0000256" key="6">
    <source>
        <dbReference type="ARBA" id="ARBA00023136"/>
    </source>
</evidence>
<feature type="transmembrane region" description="Helical" evidence="7">
    <location>
        <begin position="83"/>
        <end position="107"/>
    </location>
</feature>
<keyword evidence="3" id="KW-0997">Cell inner membrane</keyword>
<keyword evidence="6 7" id="KW-0472">Membrane</keyword>
<feature type="transmembrane region" description="Helical" evidence="7">
    <location>
        <begin position="119"/>
        <end position="137"/>
    </location>
</feature>
<feature type="transmembrane region" description="Helical" evidence="7">
    <location>
        <begin position="174"/>
        <end position="194"/>
    </location>
</feature>
<keyword evidence="2" id="KW-1003">Cell membrane</keyword>
<feature type="transmembrane region" description="Helical" evidence="7">
    <location>
        <begin position="12"/>
        <end position="31"/>
    </location>
</feature>
<reference evidence="10" key="1">
    <citation type="journal article" date="2024" name="Int. J. Syst. Evol. Microbiol.">
        <title>Methylomarinovum tepidoasis sp. nov., a moderately thermophilic methanotroph of the family Methylothermaceae isolated from a deep-sea hydrothermal field.</title>
        <authorList>
            <person name="Hirayama H."/>
            <person name="Takaki Y."/>
            <person name="Abe M."/>
            <person name="Miyazaki M."/>
            <person name="Uematsu K."/>
            <person name="Matsui Y."/>
            <person name="Takai K."/>
        </authorList>
    </citation>
    <scope>NUCLEOTIDE SEQUENCE [LARGE SCALE GENOMIC DNA]</scope>
    <source>
        <strain evidence="10">IT-9</strain>
    </source>
</reference>
<dbReference type="KEGG" id="mcau:MIT9_P1275"/>
<feature type="transmembrane region" description="Helical" evidence="7">
    <location>
        <begin position="143"/>
        <end position="162"/>
    </location>
</feature>
<evidence type="ECO:0000313" key="9">
    <source>
        <dbReference type="EMBL" id="BCX81697.1"/>
    </source>
</evidence>
<evidence type="ECO:0000256" key="5">
    <source>
        <dbReference type="ARBA" id="ARBA00022989"/>
    </source>
</evidence>
<dbReference type="Pfam" id="PF01694">
    <property type="entry name" value="Rhomboid"/>
    <property type="match status" value="1"/>
</dbReference>
<feature type="transmembrane region" description="Helical" evidence="7">
    <location>
        <begin position="206"/>
        <end position="226"/>
    </location>
</feature>
<proteinExistence type="predicted"/>
<evidence type="ECO:0000256" key="1">
    <source>
        <dbReference type="ARBA" id="ARBA00004141"/>
    </source>
</evidence>
<evidence type="ECO:0000256" key="2">
    <source>
        <dbReference type="ARBA" id="ARBA00022475"/>
    </source>
</evidence>
<evidence type="ECO:0000259" key="8">
    <source>
        <dbReference type="Pfam" id="PF01694"/>
    </source>
</evidence>
<dbReference type="FunFam" id="1.20.1540.10:FF:000027">
    <property type="entry name" value="Rhomboid family intramembrane serine protease"/>
    <property type="match status" value="1"/>
</dbReference>